<organism evidence="2 3">
    <name type="scientific">Micromonospora reichwaldensis</name>
    <dbReference type="NCBI Taxonomy" id="3075516"/>
    <lineage>
        <taxon>Bacteria</taxon>
        <taxon>Bacillati</taxon>
        <taxon>Actinomycetota</taxon>
        <taxon>Actinomycetes</taxon>
        <taxon>Micromonosporales</taxon>
        <taxon>Micromonosporaceae</taxon>
        <taxon>Micromonospora</taxon>
    </lineage>
</organism>
<keyword evidence="1" id="KW-0812">Transmembrane</keyword>
<comment type="caution">
    <text evidence="2">The sequence shown here is derived from an EMBL/GenBank/DDBJ whole genome shotgun (WGS) entry which is preliminary data.</text>
</comment>
<sequence>MVRSIKDLRATPDDVLIAEHDRHARDTHVGAGYYVDELERRERRRAIEASDRLARRALRLAWSNTLLAAVAALAAVVALFK</sequence>
<name>A0ABU2X363_9ACTN</name>
<dbReference type="RefSeq" id="WP_311414354.1">
    <property type="nucleotide sequence ID" value="NZ_JAVRFL010000043.1"/>
</dbReference>
<evidence type="ECO:0000313" key="3">
    <source>
        <dbReference type="Proteomes" id="UP001180973"/>
    </source>
</evidence>
<gene>
    <name evidence="2" type="ORF">RM555_26900</name>
</gene>
<dbReference type="Proteomes" id="UP001180973">
    <property type="component" value="Unassembled WGS sequence"/>
</dbReference>
<evidence type="ECO:0000313" key="2">
    <source>
        <dbReference type="EMBL" id="MDT0532632.1"/>
    </source>
</evidence>
<proteinExistence type="predicted"/>
<keyword evidence="1" id="KW-0472">Membrane</keyword>
<keyword evidence="1" id="KW-1133">Transmembrane helix</keyword>
<protein>
    <submittedName>
        <fullName evidence="2">Uncharacterized protein</fullName>
    </submittedName>
</protein>
<feature type="transmembrane region" description="Helical" evidence="1">
    <location>
        <begin position="60"/>
        <end position="80"/>
    </location>
</feature>
<dbReference type="EMBL" id="JAVRFL010000043">
    <property type="protein sequence ID" value="MDT0532632.1"/>
    <property type="molecule type" value="Genomic_DNA"/>
</dbReference>
<evidence type="ECO:0000256" key="1">
    <source>
        <dbReference type="SAM" id="Phobius"/>
    </source>
</evidence>
<reference evidence="2" key="1">
    <citation type="submission" date="2023-09" db="EMBL/GenBank/DDBJ databases">
        <title>30 novel species of actinomycetes from the DSMZ collection.</title>
        <authorList>
            <person name="Nouioui I."/>
        </authorList>
    </citation>
    <scope>NUCLEOTIDE SEQUENCE</scope>
    <source>
        <strain evidence="2">DSM 115977</strain>
    </source>
</reference>
<accession>A0ABU2X363</accession>
<keyword evidence="3" id="KW-1185">Reference proteome</keyword>